<reference evidence="2" key="1">
    <citation type="submission" date="2021-06" db="EMBL/GenBank/DDBJ databases">
        <authorList>
            <person name="Kallberg Y."/>
            <person name="Tangrot J."/>
            <person name="Rosling A."/>
        </authorList>
    </citation>
    <scope>NUCLEOTIDE SEQUENCE</scope>
    <source>
        <strain evidence="2">CL551</strain>
    </source>
</reference>
<dbReference type="SUPFAM" id="SSF54695">
    <property type="entry name" value="POZ domain"/>
    <property type="match status" value="1"/>
</dbReference>
<dbReference type="Gene3D" id="1.25.40.420">
    <property type="match status" value="1"/>
</dbReference>
<dbReference type="InterPro" id="IPR051481">
    <property type="entry name" value="BTB-POZ/Galectin-3-binding"/>
</dbReference>
<keyword evidence="3" id="KW-1185">Reference proteome</keyword>
<dbReference type="Gene3D" id="3.30.710.10">
    <property type="entry name" value="Potassium Channel Kv1.1, Chain A"/>
    <property type="match status" value="1"/>
</dbReference>
<dbReference type="InterPro" id="IPR000210">
    <property type="entry name" value="BTB/POZ_dom"/>
</dbReference>
<accession>A0A9N9FWJ2</accession>
<feature type="domain" description="BTB" evidence="1">
    <location>
        <begin position="23"/>
        <end position="98"/>
    </location>
</feature>
<evidence type="ECO:0000313" key="3">
    <source>
        <dbReference type="Proteomes" id="UP000789342"/>
    </source>
</evidence>
<dbReference type="OrthoDB" id="2341703at2759"/>
<dbReference type="Proteomes" id="UP000789342">
    <property type="component" value="Unassembled WGS sequence"/>
</dbReference>
<dbReference type="EMBL" id="CAJVPV010004148">
    <property type="protein sequence ID" value="CAG8567677.1"/>
    <property type="molecule type" value="Genomic_DNA"/>
</dbReference>
<dbReference type="CDD" id="cd18186">
    <property type="entry name" value="BTB_POZ_ZBTB_KLHL-like"/>
    <property type="match status" value="1"/>
</dbReference>
<evidence type="ECO:0000259" key="1">
    <source>
        <dbReference type="PROSITE" id="PS50097"/>
    </source>
</evidence>
<proteinExistence type="predicted"/>
<dbReference type="PANTHER" id="PTHR24410:SF23">
    <property type="entry name" value="BTB DOMAIN-CONTAINING PROTEIN-RELATED"/>
    <property type="match status" value="1"/>
</dbReference>
<evidence type="ECO:0000313" key="2">
    <source>
        <dbReference type="EMBL" id="CAG8567677.1"/>
    </source>
</evidence>
<sequence length="582" mass="66578">MTVNFFTTLSSDFSKLLDITDFRDSIIQVGDHNNTKSFEAHSIILFGRCDYFRAALSHGWTKKVDDKFHFNLVDLNITHDAFGVILKYMYSGTFFLEHDNDLNMLLQLLIATDILLLKELFDFIEEQIINHKSMWIKSDFNSILQMMLQVPAASKLNLCCQEIIADQPSLFFESPEFLHTEEDVLIHVLESEALGMEEIRIWERVIDWGISNTPSLNQTSVSNFSTKQFKALQSTLENILPLIRFFSISPKDLEQKVGPFRQILPRKDLMDQIHFYYDISNFRPSTCVILPPHSPSLDSTLINREMAGLIATWIDKRDLLPDDGECGGDVNKEPYNGINMPYNFKLLYRHRPHGPPPSIIHHNGATIIVMRMKYTGGLIGGYNPVDWSSYRNSSSRKDGGIEYFDTEESFLFSFTSNDKCETKVLVEDRSTQQATNQNQIPPPIRATIQYYASDGSFLPATNTVTQSSNSYRRDNNNTKYNATLSRVKKGCSESAVGFGCRGPIFGQTDLCIHHRPGRRYAGTIGLDGKWYGRPKDPDRLTVTLEQKTYEKSILGKSCCDHEKMDIEISEMEVFQIVRKSQY</sequence>
<dbReference type="InterPro" id="IPR011333">
    <property type="entry name" value="SKP1/BTB/POZ_sf"/>
</dbReference>
<name>A0A9N9FWJ2_9GLOM</name>
<dbReference type="PROSITE" id="PS50097">
    <property type="entry name" value="BTB"/>
    <property type="match status" value="1"/>
</dbReference>
<comment type="caution">
    <text evidence="2">The sequence shown here is derived from an EMBL/GenBank/DDBJ whole genome shotgun (WGS) entry which is preliminary data.</text>
</comment>
<dbReference type="Pfam" id="PF00651">
    <property type="entry name" value="BTB"/>
    <property type="match status" value="1"/>
</dbReference>
<dbReference type="SMART" id="SM00225">
    <property type="entry name" value="BTB"/>
    <property type="match status" value="1"/>
</dbReference>
<gene>
    <name evidence="2" type="ORF">AMORRO_LOCUS6317</name>
</gene>
<protein>
    <submittedName>
        <fullName evidence="2">3541_t:CDS:1</fullName>
    </submittedName>
</protein>
<dbReference type="AlphaFoldDB" id="A0A9N9FWJ2"/>
<dbReference type="PANTHER" id="PTHR24410">
    <property type="entry name" value="HL07962P-RELATED"/>
    <property type="match status" value="1"/>
</dbReference>
<organism evidence="2 3">
    <name type="scientific">Acaulospora morrowiae</name>
    <dbReference type="NCBI Taxonomy" id="94023"/>
    <lineage>
        <taxon>Eukaryota</taxon>
        <taxon>Fungi</taxon>
        <taxon>Fungi incertae sedis</taxon>
        <taxon>Mucoromycota</taxon>
        <taxon>Glomeromycotina</taxon>
        <taxon>Glomeromycetes</taxon>
        <taxon>Diversisporales</taxon>
        <taxon>Acaulosporaceae</taxon>
        <taxon>Acaulospora</taxon>
    </lineage>
</organism>